<sequence length="173" mass="18678">MTDSPQVFRPSREHVLAIALMTGIALIGIAWAPLILGWLLIIPAAYLVWVFGSATKVDGSGISVKYPVRPNASIAWEDLSGIAFKGARALATTTSGREYPMPGVTFNSIPELALASGGRIQDVITASAEAADGKYEVIDREGHKVLLSREEYDEYLRDHPTTPGPRPDTTTKE</sequence>
<feature type="transmembrane region" description="Helical" evidence="2">
    <location>
        <begin position="15"/>
        <end position="48"/>
    </location>
</feature>
<dbReference type="Proteomes" id="UP000006196">
    <property type="component" value="Unassembled WGS sequence"/>
</dbReference>
<dbReference type="RefSeq" id="WP_006840851.1">
    <property type="nucleotide sequence ID" value="NZ_GG667195.1"/>
</dbReference>
<feature type="domain" description="Low molecular weight protein antigen 6 PH" evidence="3">
    <location>
        <begin position="54"/>
        <end position="122"/>
    </location>
</feature>
<feature type="region of interest" description="Disordered" evidence="1">
    <location>
        <begin position="151"/>
        <end position="173"/>
    </location>
</feature>
<keyword evidence="2" id="KW-0812">Transmembrane</keyword>
<name>C0XPJ9_CORLD</name>
<comment type="caution">
    <text evidence="4">The sequence shown here is derived from an EMBL/GenBank/DDBJ whole genome shotgun (WGS) entry which is preliminary data.</text>
</comment>
<evidence type="ECO:0000259" key="3">
    <source>
        <dbReference type="Pfam" id="PF10756"/>
    </source>
</evidence>
<dbReference type="InterPro" id="IPR019692">
    <property type="entry name" value="CFP-6_PH"/>
</dbReference>
<keyword evidence="2" id="KW-1133">Transmembrane helix</keyword>
<protein>
    <recommendedName>
        <fullName evidence="3">Low molecular weight protein antigen 6 PH domain-containing protein</fullName>
    </recommendedName>
</protein>
<keyword evidence="2" id="KW-0472">Membrane</keyword>
<dbReference type="eggNOG" id="ENOG5033EBJ">
    <property type="taxonomic scope" value="Bacteria"/>
</dbReference>
<evidence type="ECO:0000256" key="2">
    <source>
        <dbReference type="SAM" id="Phobius"/>
    </source>
</evidence>
<evidence type="ECO:0000256" key="1">
    <source>
        <dbReference type="SAM" id="MobiDB-lite"/>
    </source>
</evidence>
<reference evidence="4" key="1">
    <citation type="submission" date="2009-01" db="EMBL/GenBank/DDBJ databases">
        <authorList>
            <person name="Qin X."/>
            <person name="Bachman B."/>
            <person name="Battles P."/>
            <person name="Bell A."/>
            <person name="Bess C."/>
            <person name="Bickham C."/>
            <person name="Chaboub L."/>
            <person name="Chen D."/>
            <person name="Coyle M."/>
            <person name="Deiros D.R."/>
            <person name="Dinh H."/>
            <person name="Forbes L."/>
            <person name="Fowler G."/>
            <person name="Francisco L."/>
            <person name="Fu Q."/>
            <person name="Gubbala S."/>
            <person name="Hale W."/>
            <person name="Han Y."/>
            <person name="Hemphill L."/>
            <person name="Highlander S.K."/>
            <person name="Hirani K."/>
            <person name="Hogues M."/>
            <person name="Jackson L."/>
            <person name="Jakkamsetti A."/>
            <person name="Javaid M."/>
            <person name="Jiang H."/>
            <person name="Korchina V."/>
            <person name="Kovar C."/>
            <person name="Lara F."/>
            <person name="Lee S."/>
            <person name="Mata R."/>
            <person name="Mathew T."/>
            <person name="Moen C."/>
            <person name="Morales K."/>
            <person name="Munidasa M."/>
            <person name="Nazareth L."/>
            <person name="Ngo R."/>
            <person name="Nguyen L."/>
            <person name="Okwuonu G."/>
            <person name="Ongeri F."/>
            <person name="Patil S."/>
            <person name="Petrosino J."/>
            <person name="Pham C."/>
            <person name="Pham P."/>
            <person name="Pu L.-L."/>
            <person name="Puazo M."/>
            <person name="Raj R."/>
            <person name="Reid J."/>
            <person name="Rouhana J."/>
            <person name="Saada N."/>
            <person name="Shang Y."/>
            <person name="Simmons D."/>
            <person name="Thornton R."/>
            <person name="Warren J."/>
            <person name="Weissenberger G."/>
            <person name="Zhang J."/>
            <person name="Zhang L."/>
            <person name="Zhou C."/>
            <person name="Zhu D."/>
            <person name="Muzny D."/>
            <person name="Worley K."/>
            <person name="Gibbs R."/>
        </authorList>
    </citation>
    <scope>NUCLEOTIDE SEQUENCE [LARGE SCALE GENOMIC DNA]</scope>
    <source>
        <strain evidence="4">DSM 44291</strain>
    </source>
</reference>
<dbReference type="HOGENOM" id="CLU_092736_0_1_11"/>
<dbReference type="EMBL" id="ACHJ01000026">
    <property type="protein sequence ID" value="EEI17817.1"/>
    <property type="molecule type" value="Genomic_DNA"/>
</dbReference>
<proteinExistence type="predicted"/>
<evidence type="ECO:0000313" key="4">
    <source>
        <dbReference type="EMBL" id="EEI17817.1"/>
    </source>
</evidence>
<evidence type="ECO:0000313" key="5">
    <source>
        <dbReference type="Proteomes" id="UP000006196"/>
    </source>
</evidence>
<keyword evidence="5" id="KW-1185">Reference proteome</keyword>
<dbReference type="AlphaFoldDB" id="C0XPJ9"/>
<gene>
    <name evidence="4" type="ORF">HMPREF0298_0369</name>
</gene>
<dbReference type="STRING" id="525263.HMPREF0298_0369"/>
<organism evidence="4 5">
    <name type="scientific">Corynebacterium lipophiloflavum (strain ATCC 700352 / DSM 44291 / CCUG 37336 / JCM 10383 / DMMZ 1944)</name>
    <dbReference type="NCBI Taxonomy" id="525263"/>
    <lineage>
        <taxon>Bacteria</taxon>
        <taxon>Bacillati</taxon>
        <taxon>Actinomycetota</taxon>
        <taxon>Actinomycetes</taxon>
        <taxon>Mycobacteriales</taxon>
        <taxon>Corynebacteriaceae</taxon>
        <taxon>Corynebacterium</taxon>
    </lineage>
</organism>
<accession>C0XPJ9</accession>
<dbReference type="OrthoDB" id="5190396at2"/>
<feature type="compositionally biased region" description="Basic and acidic residues" evidence="1">
    <location>
        <begin position="151"/>
        <end position="160"/>
    </location>
</feature>
<dbReference type="Pfam" id="PF10756">
    <property type="entry name" value="bPH_6"/>
    <property type="match status" value="1"/>
</dbReference>